<dbReference type="GO" id="GO:0036449">
    <property type="term" value="C:microtubule minus-end"/>
    <property type="evidence" value="ECO:0007669"/>
    <property type="project" value="TreeGrafter"/>
</dbReference>
<dbReference type="Pfam" id="PF25532">
    <property type="entry name" value="CH_CAMSAP2_N"/>
    <property type="match status" value="2"/>
</dbReference>
<feature type="domain" description="CKK" evidence="22">
    <location>
        <begin position="1822"/>
        <end position="1958"/>
    </location>
</feature>
<dbReference type="InterPro" id="IPR011033">
    <property type="entry name" value="PRC_barrel-like_sf"/>
</dbReference>
<feature type="compositionally biased region" description="Basic and acidic residues" evidence="18">
    <location>
        <begin position="1621"/>
        <end position="1663"/>
    </location>
</feature>
<feature type="domain" description="G-protein coupled receptors family 1 profile" evidence="21">
    <location>
        <begin position="52"/>
        <end position="297"/>
    </location>
</feature>
<dbReference type="InterPro" id="IPR022613">
    <property type="entry name" value="CH_CAMSAP_2"/>
</dbReference>
<dbReference type="Pfam" id="PF08683">
    <property type="entry name" value="CAMSAP_CKK"/>
    <property type="match status" value="1"/>
</dbReference>
<dbReference type="GO" id="GO:0009986">
    <property type="term" value="C:cell surface"/>
    <property type="evidence" value="ECO:0007669"/>
    <property type="project" value="UniProtKB-SubCell"/>
</dbReference>
<feature type="region of interest" description="Disordered" evidence="18">
    <location>
        <begin position="2054"/>
        <end position="2091"/>
    </location>
</feature>
<dbReference type="SUPFAM" id="SSF47576">
    <property type="entry name" value="Calponin-homology domain, CH-domain"/>
    <property type="match status" value="1"/>
</dbReference>
<keyword evidence="11 19" id="KW-0472">Membrane</keyword>
<dbReference type="PRINTS" id="PR01148">
    <property type="entry name" value="EDG2RECEPTOR"/>
</dbReference>
<feature type="compositionally biased region" description="Basic and acidic residues" evidence="18">
    <location>
        <begin position="1585"/>
        <end position="1595"/>
    </location>
</feature>
<keyword evidence="7 16" id="KW-0493">Microtubule</keyword>
<evidence type="ECO:0000259" key="22">
    <source>
        <dbReference type="PROSITE" id="PS51508"/>
    </source>
</evidence>
<comment type="domain">
    <text evidence="16">The CKK domain binds microtubules.</text>
</comment>
<dbReference type="GO" id="GO:0070915">
    <property type="term" value="F:lysophosphatidic acid receptor activity"/>
    <property type="evidence" value="ECO:0007669"/>
    <property type="project" value="InterPro"/>
</dbReference>
<evidence type="ECO:0000256" key="3">
    <source>
        <dbReference type="ARBA" id="ARBA00004651"/>
    </source>
</evidence>
<feature type="region of interest" description="Disordered" evidence="18">
    <location>
        <begin position="1247"/>
        <end position="1441"/>
    </location>
</feature>
<dbReference type="InterPro" id="IPR017452">
    <property type="entry name" value="GPCR_Rhodpsn_7TM"/>
</dbReference>
<reference evidence="23 24" key="1">
    <citation type="submission" date="2019-08" db="EMBL/GenBank/DDBJ databases">
        <title>A chromosome-level genome assembly, high-density linkage maps, and genome scans reveal the genomic architecture of hybrid incompatibilities underlying speciation via character displacement in darters (Percidae: Etheostominae).</title>
        <authorList>
            <person name="Moran R.L."/>
            <person name="Catchen J.M."/>
            <person name="Fuller R.C."/>
        </authorList>
    </citation>
    <scope>NUCLEOTIDE SEQUENCE [LARGE SCALE GENOMIC DNA]</scope>
    <source>
        <strain evidence="23">EspeVRDwgs_2016</strain>
        <tissue evidence="23">Muscle</tissue>
    </source>
</reference>
<feature type="compositionally biased region" description="Polar residues" evidence="18">
    <location>
        <begin position="1747"/>
        <end position="1765"/>
    </location>
</feature>
<feature type="region of interest" description="Disordered" evidence="18">
    <location>
        <begin position="1459"/>
        <end position="1486"/>
    </location>
</feature>
<evidence type="ECO:0000313" key="23">
    <source>
        <dbReference type="EMBL" id="KAA8595300.1"/>
    </source>
</evidence>
<dbReference type="InterPro" id="IPR001715">
    <property type="entry name" value="CH_dom"/>
</dbReference>
<feature type="compositionally biased region" description="Basic residues" evidence="18">
    <location>
        <begin position="1351"/>
        <end position="1363"/>
    </location>
</feature>
<dbReference type="Gene3D" id="3.10.20.360">
    <property type="entry name" value="CKK domain"/>
    <property type="match status" value="1"/>
</dbReference>
<dbReference type="EMBL" id="VOFY01000002">
    <property type="protein sequence ID" value="KAA8595300.1"/>
    <property type="molecule type" value="Genomic_DNA"/>
</dbReference>
<keyword evidence="24" id="KW-1185">Reference proteome</keyword>
<feature type="compositionally biased region" description="Polar residues" evidence="18">
    <location>
        <begin position="1029"/>
        <end position="1040"/>
    </location>
</feature>
<feature type="transmembrane region" description="Helical" evidence="19">
    <location>
        <begin position="113"/>
        <end position="130"/>
    </location>
</feature>
<dbReference type="PROSITE" id="PS51508">
    <property type="entry name" value="CKK"/>
    <property type="match status" value="1"/>
</dbReference>
<evidence type="ECO:0000256" key="10">
    <source>
        <dbReference type="ARBA" id="ARBA00023054"/>
    </source>
</evidence>
<dbReference type="Gene3D" id="1.20.1070.10">
    <property type="entry name" value="Rhodopsin 7-helix transmembrane proteins"/>
    <property type="match status" value="1"/>
</dbReference>
<dbReference type="GO" id="GO:0031122">
    <property type="term" value="P:cytoplasmic microtubule organization"/>
    <property type="evidence" value="ECO:0007669"/>
    <property type="project" value="TreeGrafter"/>
</dbReference>
<feature type="transmembrane region" description="Helical" evidence="19">
    <location>
        <begin position="238"/>
        <end position="265"/>
    </location>
</feature>
<dbReference type="InterPro" id="IPR000276">
    <property type="entry name" value="GPCR_Rhodpsn"/>
</dbReference>
<comment type="caution">
    <text evidence="23">The sequence shown here is derived from an EMBL/GenBank/DDBJ whole genome shotgun (WGS) entry which is preliminary data.</text>
</comment>
<evidence type="ECO:0000256" key="12">
    <source>
        <dbReference type="ARBA" id="ARBA00023170"/>
    </source>
</evidence>
<evidence type="ECO:0000256" key="4">
    <source>
        <dbReference type="ARBA" id="ARBA00022475"/>
    </source>
</evidence>
<dbReference type="InterPro" id="IPR032940">
    <property type="entry name" value="CAMSAP"/>
</dbReference>
<gene>
    <name evidence="23" type="ORF">FQN60_012435</name>
</gene>
<dbReference type="InterPro" id="IPR014797">
    <property type="entry name" value="CKK_CAMSAP"/>
</dbReference>
<evidence type="ECO:0000256" key="17">
    <source>
        <dbReference type="RuleBase" id="RU000688"/>
    </source>
</evidence>
<evidence type="ECO:0000256" key="7">
    <source>
        <dbReference type="ARBA" id="ARBA00022701"/>
    </source>
</evidence>
<feature type="region of interest" description="Disordered" evidence="18">
    <location>
        <begin position="1522"/>
        <end position="1825"/>
    </location>
</feature>
<feature type="compositionally biased region" description="Polar residues" evidence="18">
    <location>
        <begin position="1713"/>
        <end position="1722"/>
    </location>
</feature>
<feature type="compositionally biased region" description="Low complexity" evidence="18">
    <location>
        <begin position="1314"/>
        <end position="1336"/>
    </location>
</feature>
<feature type="compositionally biased region" description="Low complexity" evidence="18">
    <location>
        <begin position="1664"/>
        <end position="1677"/>
    </location>
</feature>
<dbReference type="InterPro" id="IPR002277">
    <property type="entry name" value="LPA_rcpt_EDG2"/>
</dbReference>
<evidence type="ECO:0000256" key="1">
    <source>
        <dbReference type="ARBA" id="ARBA00004241"/>
    </source>
</evidence>
<dbReference type="PRINTS" id="PR00237">
    <property type="entry name" value="GPCRRHODOPSN"/>
</dbReference>
<evidence type="ECO:0000256" key="19">
    <source>
        <dbReference type="SAM" id="Phobius"/>
    </source>
</evidence>
<dbReference type="SUPFAM" id="SSF81321">
    <property type="entry name" value="Family A G protein-coupled receptor-like"/>
    <property type="match status" value="1"/>
</dbReference>
<name>A0A5J5DPV5_9PERO</name>
<keyword evidence="15 17" id="KW-0807">Transducer</keyword>
<comment type="subcellular location">
    <subcellularLocation>
        <location evidence="3">Cell membrane</location>
        <topology evidence="3">Multi-pass membrane protein</topology>
    </subcellularLocation>
    <subcellularLocation>
        <location evidence="1">Cell surface</location>
    </subcellularLocation>
    <subcellularLocation>
        <location evidence="2">Cytoplasm</location>
        <location evidence="2">Cytoskeleton</location>
    </subcellularLocation>
</comment>
<evidence type="ECO:0000313" key="24">
    <source>
        <dbReference type="Proteomes" id="UP000327493"/>
    </source>
</evidence>
<dbReference type="GO" id="GO:0007026">
    <property type="term" value="P:negative regulation of microtubule depolymerization"/>
    <property type="evidence" value="ECO:0007669"/>
    <property type="project" value="TreeGrafter"/>
</dbReference>
<keyword evidence="4" id="KW-1003">Cell membrane</keyword>
<feature type="compositionally biased region" description="Basic and acidic residues" evidence="18">
    <location>
        <begin position="1212"/>
        <end position="1223"/>
    </location>
</feature>
<evidence type="ECO:0000259" key="21">
    <source>
        <dbReference type="PROSITE" id="PS50262"/>
    </source>
</evidence>
<feature type="compositionally biased region" description="Polar residues" evidence="18">
    <location>
        <begin position="1791"/>
        <end position="1802"/>
    </location>
</feature>
<feature type="transmembrane region" description="Helical" evidence="19">
    <location>
        <begin position="193"/>
        <end position="218"/>
    </location>
</feature>
<dbReference type="FunFam" id="1.20.1070.10:FF:000025">
    <property type="entry name" value="Lysophosphatidic acid receptor 1"/>
    <property type="match status" value="1"/>
</dbReference>
<dbReference type="SUPFAM" id="SSF50346">
    <property type="entry name" value="PRC-barrel domain"/>
    <property type="match status" value="1"/>
</dbReference>
<proteinExistence type="inferred from homology"/>
<dbReference type="GO" id="GO:0030507">
    <property type="term" value="F:spectrin binding"/>
    <property type="evidence" value="ECO:0007669"/>
    <property type="project" value="InterPro"/>
</dbReference>
<dbReference type="InterPro" id="IPR031372">
    <property type="entry name" value="CAMSAP_CC1"/>
</dbReference>
<feature type="compositionally biased region" description="Polar residues" evidence="18">
    <location>
        <begin position="1396"/>
        <end position="1441"/>
    </location>
</feature>
<feature type="compositionally biased region" description="Basic residues" evidence="18">
    <location>
        <begin position="1723"/>
        <end position="1733"/>
    </location>
</feature>
<dbReference type="InterPro" id="IPR004065">
    <property type="entry name" value="LPA_rcpt"/>
</dbReference>
<dbReference type="GO" id="GO:0051011">
    <property type="term" value="F:microtubule minus-end binding"/>
    <property type="evidence" value="ECO:0007669"/>
    <property type="project" value="TreeGrafter"/>
</dbReference>
<evidence type="ECO:0000256" key="2">
    <source>
        <dbReference type="ARBA" id="ARBA00004245"/>
    </source>
</evidence>
<feature type="transmembrane region" description="Helical" evidence="19">
    <location>
        <begin position="36"/>
        <end position="61"/>
    </location>
</feature>
<keyword evidence="8 19" id="KW-1133">Transmembrane helix</keyword>
<dbReference type="GO" id="GO:0005886">
    <property type="term" value="C:plasma membrane"/>
    <property type="evidence" value="ECO:0007669"/>
    <property type="project" value="UniProtKB-SubCell"/>
</dbReference>
<dbReference type="Proteomes" id="UP000327493">
    <property type="component" value="Chromosome 2"/>
</dbReference>
<keyword evidence="12 17" id="KW-0675">Receptor</keyword>
<dbReference type="InterPro" id="IPR036872">
    <property type="entry name" value="CH_dom_sf"/>
</dbReference>
<feature type="compositionally biased region" description="Basic and acidic residues" evidence="18">
    <location>
        <begin position="985"/>
        <end position="1009"/>
    </location>
</feature>
<feature type="compositionally biased region" description="Polar residues" evidence="18">
    <location>
        <begin position="1247"/>
        <end position="1275"/>
    </location>
</feature>
<feature type="compositionally biased region" description="Acidic residues" evidence="18">
    <location>
        <begin position="1529"/>
        <end position="1538"/>
    </location>
</feature>
<dbReference type="GO" id="GO:0031175">
    <property type="term" value="P:neuron projection development"/>
    <property type="evidence" value="ECO:0007669"/>
    <property type="project" value="InterPro"/>
</dbReference>
<dbReference type="InterPro" id="IPR058042">
    <property type="entry name" value="CAMSAP_N"/>
</dbReference>
<evidence type="ECO:0000256" key="14">
    <source>
        <dbReference type="ARBA" id="ARBA00023212"/>
    </source>
</evidence>
<dbReference type="PROSITE" id="PS00237">
    <property type="entry name" value="G_PROTEIN_RECEP_F1_1"/>
    <property type="match status" value="1"/>
</dbReference>
<feature type="region of interest" description="Disordered" evidence="18">
    <location>
        <begin position="914"/>
        <end position="1100"/>
    </location>
</feature>
<evidence type="ECO:0000259" key="20">
    <source>
        <dbReference type="PROSITE" id="PS50021"/>
    </source>
</evidence>
<evidence type="ECO:0000256" key="8">
    <source>
        <dbReference type="ARBA" id="ARBA00022989"/>
    </source>
</evidence>
<evidence type="ECO:0000256" key="15">
    <source>
        <dbReference type="ARBA" id="ARBA00023224"/>
    </source>
</evidence>
<dbReference type="GO" id="GO:0005516">
    <property type="term" value="F:calmodulin binding"/>
    <property type="evidence" value="ECO:0007669"/>
    <property type="project" value="InterPro"/>
</dbReference>
<organism evidence="23 24">
    <name type="scientific">Etheostoma spectabile</name>
    <name type="common">orangethroat darter</name>
    <dbReference type="NCBI Taxonomy" id="54343"/>
    <lineage>
        <taxon>Eukaryota</taxon>
        <taxon>Metazoa</taxon>
        <taxon>Chordata</taxon>
        <taxon>Craniata</taxon>
        <taxon>Vertebrata</taxon>
        <taxon>Euteleostomi</taxon>
        <taxon>Actinopterygii</taxon>
        <taxon>Neopterygii</taxon>
        <taxon>Teleostei</taxon>
        <taxon>Neoteleostei</taxon>
        <taxon>Acanthomorphata</taxon>
        <taxon>Eupercaria</taxon>
        <taxon>Perciformes</taxon>
        <taxon>Percoidei</taxon>
        <taxon>Percidae</taxon>
        <taxon>Etheostomatinae</taxon>
        <taxon>Etheostoma</taxon>
    </lineage>
</organism>
<evidence type="ECO:0008006" key="25">
    <source>
        <dbReference type="Google" id="ProtNLM"/>
    </source>
</evidence>
<evidence type="ECO:0000256" key="6">
    <source>
        <dbReference type="ARBA" id="ARBA00022692"/>
    </source>
</evidence>
<feature type="transmembrane region" description="Helical" evidence="19">
    <location>
        <begin position="150"/>
        <end position="173"/>
    </location>
</feature>
<keyword evidence="13" id="KW-0325">Glycoprotein</keyword>
<evidence type="ECO:0000256" key="5">
    <source>
        <dbReference type="ARBA" id="ARBA00022490"/>
    </source>
</evidence>
<dbReference type="Pfam" id="PF11971">
    <property type="entry name" value="CAMSAP_CH"/>
    <property type="match status" value="1"/>
</dbReference>
<dbReference type="Pfam" id="PF00001">
    <property type="entry name" value="7tm_1"/>
    <property type="match status" value="1"/>
</dbReference>
<keyword evidence="9 17" id="KW-0297">G-protein coupled receptor</keyword>
<evidence type="ECO:0000256" key="13">
    <source>
        <dbReference type="ARBA" id="ARBA00023180"/>
    </source>
</evidence>
<accession>A0A5J5DPV5</accession>
<dbReference type="InterPro" id="IPR038209">
    <property type="entry name" value="CKK_dom_sf"/>
</dbReference>
<protein>
    <recommendedName>
        <fullName evidence="25">G-protein coupled receptors family 1 profile domain-containing protein</fullName>
    </recommendedName>
</protein>
<evidence type="ECO:0000256" key="16">
    <source>
        <dbReference type="PROSITE-ProRule" id="PRU00841"/>
    </source>
</evidence>
<dbReference type="Pfam" id="PF17095">
    <property type="entry name" value="CAMSAP_CC1"/>
    <property type="match status" value="1"/>
</dbReference>
<dbReference type="SMART" id="SM01381">
    <property type="entry name" value="7TM_GPCR_Srsx"/>
    <property type="match status" value="1"/>
</dbReference>
<dbReference type="PANTHER" id="PTHR21595">
    <property type="entry name" value="PATRONIN"/>
    <property type="match status" value="1"/>
</dbReference>
<evidence type="ECO:0000256" key="11">
    <source>
        <dbReference type="ARBA" id="ARBA00023136"/>
    </source>
</evidence>
<comment type="similarity">
    <text evidence="17">Belongs to the G-protein coupled receptor 1 family.</text>
</comment>
<dbReference type="PROSITE" id="PS50262">
    <property type="entry name" value="G_PROTEIN_RECEP_F1_2"/>
    <property type="match status" value="1"/>
</dbReference>
<feature type="transmembrane region" description="Helical" evidence="19">
    <location>
        <begin position="73"/>
        <end position="93"/>
    </location>
</feature>
<feature type="compositionally biased region" description="Pro residues" evidence="18">
    <location>
        <begin position="1282"/>
        <end position="1292"/>
    </location>
</feature>
<feature type="compositionally biased region" description="Basic and acidic residues" evidence="18">
    <location>
        <begin position="917"/>
        <end position="931"/>
    </location>
</feature>
<keyword evidence="6 17" id="KW-0812">Transmembrane</keyword>
<dbReference type="SMART" id="SM01051">
    <property type="entry name" value="CAMSAP_CKK"/>
    <property type="match status" value="1"/>
</dbReference>
<feature type="compositionally biased region" description="Basic and acidic residues" evidence="18">
    <location>
        <begin position="1545"/>
        <end position="1558"/>
    </location>
</feature>
<feature type="compositionally biased region" description="Low complexity" evidence="18">
    <location>
        <begin position="1055"/>
        <end position="1079"/>
    </location>
</feature>
<dbReference type="PRINTS" id="PR01527">
    <property type="entry name" value="LPARECEPTOR"/>
</dbReference>
<sequence>MDKSTPDKKCYYNENVTFFYELSGKNISDYWRSRDYVIVSLGMMVCFIVIFSNLLVMGAIFKNKRFHYPIYYLLGNLALADLFAGVSYLHLMFHTGPWTIKLSQYQWFVRQGLIDTSLTASVLNLLAVAVERHQTIFNMQLHSKMSTRRVFIIMVCIWLVAIVMGLVPIMGWHCLCNLDSCSTMAPLYSRSYLVFWGVLNLLTFFIMVAVYTRIFVYVRRKSRQMSQHTTQMRHKETVFNLMKTVTMILGCFVFCWTPGLVILLLDGVGCDACEVLRFEKYFLVLAECNSFFNPIIYSFRDNDMRRTFKEILCFLCRRGRPGNGTSGVYFNTMEQEVLSESNGADDSSHKHKKNLSKRTLTKYKSRAAKSTGKTNGIPFIRAGSEDIPAHPPPVFSFLSGEVACVDSFLVFPRESFFSDMGSFLSVDSENFFCERFCSFLSFDNENFWCVSASQRPPPPSLPPSLPLPRCVLLLLPPLRVSSVRRSAAMVDSPRAMKKTFSVPEIKPLDQYDFNRAKICASVRWLLSKSYGSAEQIRDGGAAFAWQDPIYCRAQALLAQAQGVSLPAAQGSPGDNSALLQFLIKKGYSPKVQDADVTEEDLSFVPIKTNAHLALIDSLMTLVAKEAVGRVKMAVEAEQMGVGAPWENALLFWVNRIRYRKDKVQSKLTPTFPLVSAVKDLSNGCAIAAVLHYYCSNLLPLEDVCLKDTMSVTDSLYNLQLIKDFCESSLQSCCPLAVEDLLYAPPVLHMYQGYSTVQVLSAGTATGTSILLTAPTQRCSGGSPSFIFKQPFVPICSPVSPENKSWTKKQISRPLSAVTFSIPFGLDSDVDIVMGNPIDSVFRSVSTDSLTNGLPAMTSSVTSAGMTCVPYSPPEELSHLVSASVPSQRSSWGPFAHTTPLGELPTIEEALQVVHTPGSKDRRKERIAEKGGRGVLGGRPEPRLRPEGAPAGFFLHSPEKDNLQLSSSAPCRSGVLHRPVGGEVGDTERQGTGRTSEMSRDDDSVLRDGSVDSSEASDETPRKAPGNIRPANNSTRNSPHMTSFAERRDSRRRHPAAPGEESSSAPTPTTPGTPHTPSTPLGAPGHQESPGPRCPEPGSEAWELGARLEEKRKSIEAQKKRIEAIFTRHRQRLGKTAFLQLKRQQGEGGREGAEEDNLTLDERLTCMEEQLKQEEEREEKEKKEKANDGEKEKEKPSVSNPPRLEKQVTFSIESKKGAEKEKGGEAVILECNEVVKKLSEALQSLQKDMQKLTEQQQQLMSNQRPKNTPQKKSTPRGTAKTPPHTPTKTPPRTPTNASTRSSSKAWVIPGPSTASSPSRRSHLPSSSTSPKTIVSSSCPAPRTKIHSSTPRSPKHHPRAQHQPHPRPSELKFPQFNRALAPTHNVDTLPHLRRVSPSKCQVQTSSSFRIGGQQTPPESLQPTQQPQPDENTSDTASSETPTQFSLELELEQENMEAVGGLPVLTQPRHDRPRAAGGSSSGAPSECSFESETLSLSAAFSAIGEGRRDGGADKHCSMIEVSLLSFGGPEGGSDEPSDEGQDFSSDSMSDHAESAVEHDRVIAAQTLDPIEQLGLATGASNLPEQQTESEREQTKETETLDPSGQQKESGARGGIGLFFQGNAHSEEEMAQRRALLFEKQQKRTEELKKRKQWNEQERDNRPDKRVASPSNTPPAGTTSPSPTPPATPGRRGNFTQEEYARRNQLRIMEDLGKVLQQKSTNQGRSSAKKTRSRPRSMTREETKLSLSPAKGTNGSKLTKVYSNSSLNLAATDEPGNRCDNPTKKPHSRPDSPSGCVTPSKLANQNGEKDWENGSNGTSPAPEYTGPKLFKEPSFKSNKFIIHNALSRCCLAGKVNESQKNKIVEEMEKSPANHFLILFRDSNCQFRGVYTMNTDSQELVRLTGVGPRTIGSTQVESIYKYSSDRKQFSAIPSKTMGMTVDAFTIPSHLWHGGGAAGGGGSRRASVTKKAAISKELWAVLFHRAASDWGSRDGFTAAGVEELVVGSSRIWEGVGGWLNVASAGRLEGLGGALDGGRDGVSEGICEEELDLVYEDRLEGGSAGESESVCGRGSDGESGGELVSVKPGSDGQHPASKTPHVDIHLWHLVMYWNSLLKAMAAPTPMK</sequence>
<keyword evidence="14" id="KW-0206">Cytoskeleton</keyword>
<dbReference type="PANTHER" id="PTHR21595:SF2">
    <property type="entry name" value="CALMODULIN-REGULATED SPECTRIN-ASSOCIATED PROTEIN 3"/>
    <property type="match status" value="1"/>
</dbReference>
<feature type="region of interest" description="Disordered" evidence="18">
    <location>
        <begin position="1127"/>
        <end position="1225"/>
    </location>
</feature>
<evidence type="ECO:0000256" key="18">
    <source>
        <dbReference type="SAM" id="MobiDB-lite"/>
    </source>
</evidence>
<keyword evidence="10" id="KW-0175">Coiled coil</keyword>
<dbReference type="PROSITE" id="PS50021">
    <property type="entry name" value="CH"/>
    <property type="match status" value="1"/>
</dbReference>
<evidence type="ECO:0000256" key="9">
    <source>
        <dbReference type="ARBA" id="ARBA00023040"/>
    </source>
</evidence>
<comment type="similarity">
    <text evidence="16">Belongs to the CAMSAP1 family.</text>
</comment>
<keyword evidence="5" id="KW-0963">Cytoplasm</keyword>
<feature type="domain" description="Calponin-homology (CH)" evidence="20">
    <location>
        <begin position="643"/>
        <end position="763"/>
    </location>
</feature>
<feature type="compositionally biased region" description="Basic and acidic residues" evidence="18">
    <location>
        <begin position="1159"/>
        <end position="1195"/>
    </location>
</feature>
<dbReference type="CDD" id="cd15342">
    <property type="entry name" value="7tmA_LPAR2_Edg4"/>
    <property type="match status" value="1"/>
</dbReference>